<keyword evidence="3" id="KW-1185">Reference proteome</keyword>
<dbReference type="AlphaFoldDB" id="A0A128A0D7"/>
<organism evidence="2 3">
    <name type="scientific">Nitrosotalea devaniterrae</name>
    <dbReference type="NCBI Taxonomy" id="1078905"/>
    <lineage>
        <taxon>Archaea</taxon>
        <taxon>Nitrososphaerota</taxon>
        <taxon>Nitrososphaeria</taxon>
        <taxon>Nitrosotaleales</taxon>
        <taxon>Nitrosotaleaceae</taxon>
        <taxon>Nitrosotalea</taxon>
    </lineage>
</organism>
<evidence type="ECO:0000313" key="3">
    <source>
        <dbReference type="Proteomes" id="UP000196239"/>
    </source>
</evidence>
<protein>
    <submittedName>
        <fullName evidence="2">Uncharacterized protein</fullName>
    </submittedName>
</protein>
<keyword evidence="1" id="KW-0812">Transmembrane</keyword>
<dbReference type="KEGG" id="ndv:NDEV_0036"/>
<dbReference type="EMBL" id="LN890280">
    <property type="protein sequence ID" value="CUR50801.1"/>
    <property type="molecule type" value="Genomic_DNA"/>
</dbReference>
<name>A0A128A0D7_9ARCH</name>
<sequence length="47" mass="5130">MDHMKGTGNADANQTIESMIITLSALFFFGVTLNLRIGSINFISIII</sequence>
<gene>
    <name evidence="2" type="ORF">NDEV_0036</name>
</gene>
<keyword evidence="1" id="KW-0472">Membrane</keyword>
<keyword evidence="1" id="KW-1133">Transmembrane helix</keyword>
<dbReference type="Proteomes" id="UP000196239">
    <property type="component" value="Chromosome 1"/>
</dbReference>
<evidence type="ECO:0000313" key="2">
    <source>
        <dbReference type="EMBL" id="CUR50801.1"/>
    </source>
</evidence>
<proteinExistence type="predicted"/>
<evidence type="ECO:0000256" key="1">
    <source>
        <dbReference type="SAM" id="Phobius"/>
    </source>
</evidence>
<reference evidence="3" key="1">
    <citation type="submission" date="2015-10" db="EMBL/GenBank/DDBJ databases">
        <authorList>
            <person name="Lehtovirta-Morley L.E."/>
            <person name="Vieille C."/>
        </authorList>
    </citation>
    <scope>NUCLEOTIDE SEQUENCE [LARGE SCALE GENOMIC DNA]</scope>
</reference>
<feature type="transmembrane region" description="Helical" evidence="1">
    <location>
        <begin position="20"/>
        <end position="43"/>
    </location>
</feature>
<accession>A0A128A0D7</accession>